<dbReference type="PROSITE" id="PS50977">
    <property type="entry name" value="HTH_TETR_2"/>
    <property type="match status" value="1"/>
</dbReference>
<dbReference type="PANTHER" id="PTHR43479:SF7">
    <property type="entry name" value="TETR-FAMILY TRANSCRIPTIONAL REGULATOR"/>
    <property type="match status" value="1"/>
</dbReference>
<dbReference type="Proteomes" id="UP000297598">
    <property type="component" value="Unassembled WGS sequence"/>
</dbReference>
<reference evidence="4 6" key="1">
    <citation type="submission" date="2018-06" db="EMBL/GenBank/DDBJ databases">
        <authorList>
            <consortium name="Pathogen Informatics"/>
            <person name="Doyle S."/>
        </authorList>
    </citation>
    <scope>NUCLEOTIDE SEQUENCE [LARGE SCALE GENOMIC DNA]</scope>
    <source>
        <strain evidence="4 6">NCTC13830</strain>
    </source>
</reference>
<dbReference type="EMBL" id="SRLS01000015">
    <property type="protein sequence ID" value="TGE16324.1"/>
    <property type="molecule type" value="Genomic_DNA"/>
</dbReference>
<evidence type="ECO:0000256" key="2">
    <source>
        <dbReference type="PROSITE-ProRule" id="PRU00335"/>
    </source>
</evidence>
<dbReference type="Pfam" id="PF00440">
    <property type="entry name" value="TetR_N"/>
    <property type="match status" value="1"/>
</dbReference>
<name>A0A380FYA2_9STAP</name>
<evidence type="ECO:0000313" key="7">
    <source>
        <dbReference type="Proteomes" id="UP000297598"/>
    </source>
</evidence>
<dbReference type="OrthoDB" id="9810250at2"/>
<dbReference type="Proteomes" id="UP000254047">
    <property type="component" value="Unassembled WGS sequence"/>
</dbReference>
<evidence type="ECO:0000256" key="1">
    <source>
        <dbReference type="ARBA" id="ARBA00023125"/>
    </source>
</evidence>
<organism evidence="4 6">
    <name type="scientific">Staphylococcus petrasii</name>
    <dbReference type="NCBI Taxonomy" id="1276936"/>
    <lineage>
        <taxon>Bacteria</taxon>
        <taxon>Bacillati</taxon>
        <taxon>Bacillota</taxon>
        <taxon>Bacilli</taxon>
        <taxon>Bacillales</taxon>
        <taxon>Staphylococcaceae</taxon>
        <taxon>Staphylococcus</taxon>
    </lineage>
</organism>
<dbReference type="GO" id="GO:0003677">
    <property type="term" value="F:DNA binding"/>
    <property type="evidence" value="ECO:0007669"/>
    <property type="project" value="UniProtKB-UniRule"/>
</dbReference>
<dbReference type="EMBL" id="UHDO01000001">
    <property type="protein sequence ID" value="SUM42761.1"/>
    <property type="molecule type" value="Genomic_DNA"/>
</dbReference>
<keyword evidence="7" id="KW-1185">Reference proteome</keyword>
<dbReference type="InterPro" id="IPR009057">
    <property type="entry name" value="Homeodomain-like_sf"/>
</dbReference>
<proteinExistence type="predicted"/>
<dbReference type="RefSeq" id="WP_103298155.1">
    <property type="nucleotide sequence ID" value="NZ_PPQT01000062.1"/>
</dbReference>
<keyword evidence="1 2" id="KW-0238">DNA-binding</keyword>
<dbReference type="Pfam" id="PF14278">
    <property type="entry name" value="TetR_C_8"/>
    <property type="match status" value="1"/>
</dbReference>
<dbReference type="Gene3D" id="1.10.357.10">
    <property type="entry name" value="Tetracycline Repressor, domain 2"/>
    <property type="match status" value="1"/>
</dbReference>
<sequence length="195" mass="23124">MNQQDLRVQKTRQAILTTFFELLQTKTFEQITIQDLCDKANIRRSTFYRHFNDKYDLLNYGIGLMIDHFRELYLPEINPDNPRRFFEKLIKDNLQFIHENKAIVRSVINLNYYGEVYSIFYDQIYEAVKKQIEFDKQSGQFYVDTTMYGQFLTGGILSVITNWLQQGQQQSIDKVTAEIVALICGAREIHLKKLK</sequence>
<evidence type="ECO:0000313" key="6">
    <source>
        <dbReference type="Proteomes" id="UP000254047"/>
    </source>
</evidence>
<accession>A0A380FYA2</accession>
<evidence type="ECO:0000259" key="3">
    <source>
        <dbReference type="PROSITE" id="PS50977"/>
    </source>
</evidence>
<evidence type="ECO:0000313" key="4">
    <source>
        <dbReference type="EMBL" id="SUM42761.1"/>
    </source>
</evidence>
<dbReference type="SUPFAM" id="SSF46689">
    <property type="entry name" value="Homeodomain-like"/>
    <property type="match status" value="1"/>
</dbReference>
<feature type="DNA-binding region" description="H-T-H motif" evidence="2">
    <location>
        <begin position="32"/>
        <end position="51"/>
    </location>
</feature>
<gene>
    <name evidence="5" type="ORF">BJR09_09375</name>
    <name evidence="4" type="ORF">NCTC13830_00283</name>
</gene>
<protein>
    <submittedName>
        <fullName evidence="4">TetR family transcriptional regulator</fullName>
    </submittedName>
    <submittedName>
        <fullName evidence="5">TetR/AcrR family transcriptional regulator</fullName>
    </submittedName>
</protein>
<dbReference type="InterPro" id="IPR001647">
    <property type="entry name" value="HTH_TetR"/>
</dbReference>
<dbReference type="AlphaFoldDB" id="A0A380FYA2"/>
<dbReference type="InterPro" id="IPR050624">
    <property type="entry name" value="HTH-type_Tx_Regulator"/>
</dbReference>
<dbReference type="InterPro" id="IPR039532">
    <property type="entry name" value="TetR_C_Firmicutes"/>
</dbReference>
<feature type="domain" description="HTH tetR-type" evidence="3">
    <location>
        <begin position="9"/>
        <end position="69"/>
    </location>
</feature>
<reference evidence="5 7" key="2">
    <citation type="submission" date="2019-04" db="EMBL/GenBank/DDBJ databases">
        <title>Genomic characterization of Staphylococcus petrasii strains.</title>
        <authorList>
            <person name="Vrbovska V."/>
            <person name="Kovarovic V."/>
            <person name="Maslanova I."/>
            <person name="Indrakova A."/>
            <person name="Petras P."/>
            <person name="Sedo O."/>
            <person name="Svec P."/>
            <person name="Fisarova L."/>
            <person name="Sedlacek I."/>
            <person name="Doskar J."/>
            <person name="Pantucek R."/>
        </authorList>
    </citation>
    <scope>NUCLEOTIDE SEQUENCE [LARGE SCALE GENOMIC DNA]</scope>
    <source>
        <strain evidence="5 7">P5404</strain>
    </source>
</reference>
<dbReference type="PANTHER" id="PTHR43479">
    <property type="entry name" value="ACREF/ENVCD OPERON REPRESSOR-RELATED"/>
    <property type="match status" value="1"/>
</dbReference>
<evidence type="ECO:0000313" key="5">
    <source>
        <dbReference type="EMBL" id="TGE16324.1"/>
    </source>
</evidence>